<dbReference type="AlphaFoldDB" id="A0A9N9BSR7"/>
<dbReference type="SMART" id="SM00584">
    <property type="entry name" value="TLDc"/>
    <property type="match status" value="1"/>
</dbReference>
<evidence type="ECO:0000313" key="3">
    <source>
        <dbReference type="Proteomes" id="UP000789508"/>
    </source>
</evidence>
<dbReference type="PROSITE" id="PS51886">
    <property type="entry name" value="TLDC"/>
    <property type="match status" value="1"/>
</dbReference>
<comment type="caution">
    <text evidence="2">The sequence shown here is derived from an EMBL/GenBank/DDBJ whole genome shotgun (WGS) entry which is preliminary data.</text>
</comment>
<name>A0A9N9BSR7_9GLOM</name>
<accession>A0A9N9BSR7</accession>
<dbReference type="EMBL" id="CAJVPS010002956">
    <property type="protein sequence ID" value="CAG8579733.1"/>
    <property type="molecule type" value="Genomic_DNA"/>
</dbReference>
<dbReference type="Gene3D" id="1.25.40.420">
    <property type="match status" value="1"/>
</dbReference>
<proteinExistence type="predicted"/>
<gene>
    <name evidence="2" type="ORF">ALEPTO_LOCUS7202</name>
</gene>
<dbReference type="OrthoDB" id="6359816at2759"/>
<protein>
    <submittedName>
        <fullName evidence="2">484_t:CDS:1</fullName>
    </submittedName>
</protein>
<reference evidence="2" key="1">
    <citation type="submission" date="2021-06" db="EMBL/GenBank/DDBJ databases">
        <authorList>
            <person name="Kallberg Y."/>
            <person name="Tangrot J."/>
            <person name="Rosling A."/>
        </authorList>
    </citation>
    <scope>NUCLEOTIDE SEQUENCE</scope>
    <source>
        <strain evidence="2">FL130A</strain>
    </source>
</reference>
<evidence type="ECO:0000313" key="2">
    <source>
        <dbReference type="EMBL" id="CAG8579733.1"/>
    </source>
</evidence>
<evidence type="ECO:0000259" key="1">
    <source>
        <dbReference type="PROSITE" id="PS51886"/>
    </source>
</evidence>
<feature type="domain" description="TLDc" evidence="1">
    <location>
        <begin position="191"/>
        <end position="376"/>
    </location>
</feature>
<organism evidence="2 3">
    <name type="scientific">Ambispora leptoticha</name>
    <dbReference type="NCBI Taxonomy" id="144679"/>
    <lineage>
        <taxon>Eukaryota</taxon>
        <taxon>Fungi</taxon>
        <taxon>Fungi incertae sedis</taxon>
        <taxon>Mucoromycota</taxon>
        <taxon>Glomeromycotina</taxon>
        <taxon>Glomeromycetes</taxon>
        <taxon>Archaeosporales</taxon>
        <taxon>Ambisporaceae</taxon>
        <taxon>Ambispora</taxon>
    </lineage>
</organism>
<dbReference type="Proteomes" id="UP000789508">
    <property type="component" value="Unassembled WGS sequence"/>
</dbReference>
<keyword evidence="3" id="KW-1185">Reference proteome</keyword>
<sequence length="384" mass="44781">MRPGDMFAVLKAADELLMQDLIDFVGDEIEDDWIKENVDVAIQSVMQYPLWKSLRTRCFRVFCIDTGDFLQSNSLSLVDEKFLRNLLKRETLSVTEIEIWDGLVRWVRGQMEDLPDNIKKWSKNQMNEFADIIEKFLPLVKFREISRQDITDRVLPYKNIFPYKIRQTILDLMYYSPNVLFASPRFMDSSAILAPEEIAQVLSWIDDGELGSVQVYELNEIPYYVRLLIRGSRDGFESKTFTKKCLNKKNCILVLRISETSEIIGGYAPSGFAHNSTKDFPHSFLFSFGNDEEKPKRGLPYVPDNETQFVDDDEINYALAFDTKFIDDGPRFGNGDLWMRGTFDEAKSCICQPNDYRPITRTTEFSVDEYEIFQLSPFDRYYCV</sequence>
<dbReference type="Pfam" id="PF07534">
    <property type="entry name" value="TLD"/>
    <property type="match status" value="1"/>
</dbReference>
<dbReference type="InterPro" id="IPR006571">
    <property type="entry name" value="TLDc_dom"/>
</dbReference>